<feature type="transmembrane region" description="Helical" evidence="8">
    <location>
        <begin position="168"/>
        <end position="191"/>
    </location>
</feature>
<keyword evidence="3" id="KW-0808">Transferase</keyword>
<feature type="transmembrane region" description="Helical" evidence="8">
    <location>
        <begin position="137"/>
        <end position="156"/>
    </location>
</feature>
<dbReference type="GO" id="GO:0000026">
    <property type="term" value="F:alpha-1,2-mannosyltransferase activity"/>
    <property type="evidence" value="ECO:0007669"/>
    <property type="project" value="TreeGrafter"/>
</dbReference>
<keyword evidence="5 8" id="KW-0256">Endoplasmic reticulum</keyword>
<dbReference type="PANTHER" id="PTHR22760:SF4">
    <property type="entry name" value="GPI MANNOSYLTRANSFERASE 3"/>
    <property type="match status" value="1"/>
</dbReference>
<evidence type="ECO:0000256" key="6">
    <source>
        <dbReference type="ARBA" id="ARBA00022989"/>
    </source>
</evidence>
<dbReference type="Proteomes" id="UP000011087">
    <property type="component" value="Unassembled WGS sequence"/>
</dbReference>
<evidence type="ECO:0000256" key="5">
    <source>
        <dbReference type="ARBA" id="ARBA00022824"/>
    </source>
</evidence>
<dbReference type="KEGG" id="gtt:GUITHDRAFT_131834"/>
<feature type="transmembrane region" description="Helical" evidence="8">
    <location>
        <begin position="211"/>
        <end position="233"/>
    </location>
</feature>
<dbReference type="eggNOG" id="KOG1771">
    <property type="taxonomic scope" value="Eukaryota"/>
</dbReference>
<keyword evidence="2 8" id="KW-0328">Glycosyltransferase</keyword>
<protein>
    <recommendedName>
        <fullName evidence="8">Mannosyltransferase</fullName>
        <ecNumber evidence="8">2.4.1.-</ecNumber>
    </recommendedName>
</protein>
<dbReference type="PaxDb" id="55529-EKX54838"/>
<comment type="subcellular location">
    <subcellularLocation>
        <location evidence="1 8">Endoplasmic reticulum membrane</location>
        <topology evidence="1 8">Multi-pass membrane protein</topology>
    </subcellularLocation>
</comment>
<dbReference type="OrthoDB" id="416834at2759"/>
<keyword evidence="11" id="KW-1185">Reference proteome</keyword>
<sequence length="479" mass="54629">MASEVWDGERRKTEDVGAFSSSSYTYFVPDEYWQAPEVAHRMAYGYGYLTWEWRQGIRSYAMPFVMSLLYDIARALSLDNGDVLELIPKLWSGSIAILTDLAMVELARKLFGVEVAFNAILCQVSSCFFFYCMSRSLVNSVEACLITSILALWPWSGLKDKPAGSMVALSWLMAVCFLIRPTSVAMLLPLLCRGAVALRAAAARREVHRHLVGSITSFLIAAAVIIGIDSYFYGRFVLSAWNFFYFNAVQGGGSIYGSHVWWWYFSEGIPTLLMTSIPLVFYGMRKRFHRELLECVIVTTVMHRLYSRRRLSVFNDMLTWRLWLLASVGLLATNLAPALYLSLVHQRGVVDVVRWLRHDDVSHSHLLKMVLVLVRVLHRNISLTFLDCSPPPHRPSDPLDRSCLTSPELDEADRFFQSPQTFLECAFDGDRTARVLPSHIVMFANLEEQVEGFLTSHHYMLRKEIFHTHIPLEVRANSL</sequence>
<dbReference type="EC" id="2.4.1.-" evidence="8"/>
<dbReference type="AlphaFoldDB" id="L1K3A7"/>
<proteinExistence type="inferred from homology"/>
<dbReference type="Pfam" id="PF03901">
    <property type="entry name" value="Glyco_transf_22"/>
    <property type="match status" value="1"/>
</dbReference>
<evidence type="ECO:0000256" key="8">
    <source>
        <dbReference type="RuleBase" id="RU363075"/>
    </source>
</evidence>
<evidence type="ECO:0000313" key="9">
    <source>
        <dbReference type="EMBL" id="EKX54838.1"/>
    </source>
</evidence>
<evidence type="ECO:0000256" key="2">
    <source>
        <dbReference type="ARBA" id="ARBA00022676"/>
    </source>
</evidence>
<evidence type="ECO:0000256" key="3">
    <source>
        <dbReference type="ARBA" id="ARBA00022679"/>
    </source>
</evidence>
<dbReference type="EnsemblProtists" id="EKX54838">
    <property type="protein sequence ID" value="EKX54838"/>
    <property type="gene ID" value="GUITHDRAFT_131834"/>
</dbReference>
<organism evidence="9">
    <name type="scientific">Guillardia theta (strain CCMP2712)</name>
    <name type="common">Cryptophyte</name>
    <dbReference type="NCBI Taxonomy" id="905079"/>
    <lineage>
        <taxon>Eukaryota</taxon>
        <taxon>Cryptophyceae</taxon>
        <taxon>Pyrenomonadales</taxon>
        <taxon>Geminigeraceae</taxon>
        <taxon>Guillardia</taxon>
    </lineage>
</organism>
<reference evidence="9 11" key="1">
    <citation type="journal article" date="2012" name="Nature">
        <title>Algal genomes reveal evolutionary mosaicism and the fate of nucleomorphs.</title>
        <authorList>
            <consortium name="DOE Joint Genome Institute"/>
            <person name="Curtis B.A."/>
            <person name="Tanifuji G."/>
            <person name="Burki F."/>
            <person name="Gruber A."/>
            <person name="Irimia M."/>
            <person name="Maruyama S."/>
            <person name="Arias M.C."/>
            <person name="Ball S.G."/>
            <person name="Gile G.H."/>
            <person name="Hirakawa Y."/>
            <person name="Hopkins J.F."/>
            <person name="Kuo A."/>
            <person name="Rensing S.A."/>
            <person name="Schmutz J."/>
            <person name="Symeonidi A."/>
            <person name="Elias M."/>
            <person name="Eveleigh R.J."/>
            <person name="Herman E.K."/>
            <person name="Klute M.J."/>
            <person name="Nakayama T."/>
            <person name="Obornik M."/>
            <person name="Reyes-Prieto A."/>
            <person name="Armbrust E.V."/>
            <person name="Aves S.J."/>
            <person name="Beiko R.G."/>
            <person name="Coutinho P."/>
            <person name="Dacks J.B."/>
            <person name="Durnford D.G."/>
            <person name="Fast N.M."/>
            <person name="Green B.R."/>
            <person name="Grisdale C.J."/>
            <person name="Hempel F."/>
            <person name="Henrissat B."/>
            <person name="Hoppner M.P."/>
            <person name="Ishida K."/>
            <person name="Kim E."/>
            <person name="Koreny L."/>
            <person name="Kroth P.G."/>
            <person name="Liu Y."/>
            <person name="Malik S.B."/>
            <person name="Maier U.G."/>
            <person name="McRose D."/>
            <person name="Mock T."/>
            <person name="Neilson J.A."/>
            <person name="Onodera N.T."/>
            <person name="Poole A.M."/>
            <person name="Pritham E.J."/>
            <person name="Richards T.A."/>
            <person name="Rocap G."/>
            <person name="Roy S.W."/>
            <person name="Sarai C."/>
            <person name="Schaack S."/>
            <person name="Shirato S."/>
            <person name="Slamovits C.H."/>
            <person name="Spencer D.F."/>
            <person name="Suzuki S."/>
            <person name="Worden A.Z."/>
            <person name="Zauner S."/>
            <person name="Barry K."/>
            <person name="Bell C."/>
            <person name="Bharti A.K."/>
            <person name="Crow J.A."/>
            <person name="Grimwood J."/>
            <person name="Kramer R."/>
            <person name="Lindquist E."/>
            <person name="Lucas S."/>
            <person name="Salamov A."/>
            <person name="McFadden G.I."/>
            <person name="Lane C.E."/>
            <person name="Keeling P.J."/>
            <person name="Gray M.W."/>
            <person name="Grigoriev I.V."/>
            <person name="Archibald J.M."/>
        </authorList>
    </citation>
    <scope>NUCLEOTIDE SEQUENCE</scope>
    <source>
        <strain evidence="9 11">CCMP2712</strain>
    </source>
</reference>
<feature type="transmembrane region" description="Helical" evidence="8">
    <location>
        <begin position="318"/>
        <end position="341"/>
    </location>
</feature>
<reference evidence="11" key="2">
    <citation type="submission" date="2012-11" db="EMBL/GenBank/DDBJ databases">
        <authorList>
            <person name="Kuo A."/>
            <person name="Curtis B.A."/>
            <person name="Tanifuji G."/>
            <person name="Burki F."/>
            <person name="Gruber A."/>
            <person name="Irimia M."/>
            <person name="Maruyama S."/>
            <person name="Arias M.C."/>
            <person name="Ball S.G."/>
            <person name="Gile G.H."/>
            <person name="Hirakawa Y."/>
            <person name="Hopkins J.F."/>
            <person name="Rensing S.A."/>
            <person name="Schmutz J."/>
            <person name="Symeonidi A."/>
            <person name="Elias M."/>
            <person name="Eveleigh R.J."/>
            <person name="Herman E.K."/>
            <person name="Klute M.J."/>
            <person name="Nakayama T."/>
            <person name="Obornik M."/>
            <person name="Reyes-Prieto A."/>
            <person name="Armbrust E.V."/>
            <person name="Aves S.J."/>
            <person name="Beiko R.G."/>
            <person name="Coutinho P."/>
            <person name="Dacks J.B."/>
            <person name="Durnford D.G."/>
            <person name="Fast N.M."/>
            <person name="Green B.R."/>
            <person name="Grisdale C."/>
            <person name="Hempe F."/>
            <person name="Henrissat B."/>
            <person name="Hoppner M.P."/>
            <person name="Ishida K.-I."/>
            <person name="Kim E."/>
            <person name="Koreny L."/>
            <person name="Kroth P.G."/>
            <person name="Liu Y."/>
            <person name="Malik S.-B."/>
            <person name="Maier U.G."/>
            <person name="McRose D."/>
            <person name="Mock T."/>
            <person name="Neilson J.A."/>
            <person name="Onodera N.T."/>
            <person name="Poole A.M."/>
            <person name="Pritham E.J."/>
            <person name="Richards T.A."/>
            <person name="Rocap G."/>
            <person name="Roy S.W."/>
            <person name="Sarai C."/>
            <person name="Schaack S."/>
            <person name="Shirato S."/>
            <person name="Slamovits C.H."/>
            <person name="Spencer D.F."/>
            <person name="Suzuki S."/>
            <person name="Worden A.Z."/>
            <person name="Zauner S."/>
            <person name="Barry K."/>
            <person name="Bell C."/>
            <person name="Bharti A.K."/>
            <person name="Crow J.A."/>
            <person name="Grimwood J."/>
            <person name="Kramer R."/>
            <person name="Lindquist E."/>
            <person name="Lucas S."/>
            <person name="Salamov A."/>
            <person name="McFadden G.I."/>
            <person name="Lane C.E."/>
            <person name="Keeling P.J."/>
            <person name="Gray M.W."/>
            <person name="Grigoriev I.V."/>
            <person name="Archibald J.M."/>
        </authorList>
    </citation>
    <scope>NUCLEOTIDE SEQUENCE</scope>
    <source>
        <strain evidence="11">CCMP2712</strain>
    </source>
</reference>
<evidence type="ECO:0000256" key="4">
    <source>
        <dbReference type="ARBA" id="ARBA00022692"/>
    </source>
</evidence>
<dbReference type="GeneID" id="17311434"/>
<dbReference type="HOGENOM" id="CLU_012353_2_0_1"/>
<dbReference type="GO" id="GO:0006506">
    <property type="term" value="P:GPI anchor biosynthetic process"/>
    <property type="evidence" value="ECO:0007669"/>
    <property type="project" value="TreeGrafter"/>
</dbReference>
<evidence type="ECO:0000256" key="1">
    <source>
        <dbReference type="ARBA" id="ARBA00004477"/>
    </source>
</evidence>
<dbReference type="STRING" id="905079.L1K3A7"/>
<accession>L1K3A7</accession>
<feature type="transmembrane region" description="Helical" evidence="8">
    <location>
        <begin position="261"/>
        <end position="282"/>
    </location>
</feature>
<evidence type="ECO:0000256" key="7">
    <source>
        <dbReference type="ARBA" id="ARBA00023136"/>
    </source>
</evidence>
<dbReference type="PANTHER" id="PTHR22760">
    <property type="entry name" value="GLYCOSYLTRANSFERASE"/>
    <property type="match status" value="1"/>
</dbReference>
<name>L1K3A7_GUITC</name>
<evidence type="ECO:0000313" key="11">
    <source>
        <dbReference type="Proteomes" id="UP000011087"/>
    </source>
</evidence>
<keyword evidence="4 8" id="KW-0812">Transmembrane</keyword>
<dbReference type="EMBL" id="JH992966">
    <property type="protein sequence ID" value="EKX54838.1"/>
    <property type="molecule type" value="Genomic_DNA"/>
</dbReference>
<keyword evidence="7 8" id="KW-0472">Membrane</keyword>
<dbReference type="GO" id="GO:0005789">
    <property type="term" value="C:endoplasmic reticulum membrane"/>
    <property type="evidence" value="ECO:0007669"/>
    <property type="project" value="UniProtKB-SubCell"/>
</dbReference>
<dbReference type="InterPro" id="IPR005599">
    <property type="entry name" value="GPI_mannosylTrfase"/>
</dbReference>
<gene>
    <name evidence="9" type="ORF">GUITHDRAFT_131834</name>
</gene>
<dbReference type="RefSeq" id="XP_005841818.1">
    <property type="nucleotide sequence ID" value="XM_005841761.1"/>
</dbReference>
<comment type="similarity">
    <text evidence="8">Belongs to the glycosyltransferase 22 family.</text>
</comment>
<reference evidence="10" key="3">
    <citation type="submission" date="2016-03" db="UniProtKB">
        <authorList>
            <consortium name="EnsemblProtists"/>
        </authorList>
    </citation>
    <scope>IDENTIFICATION</scope>
</reference>
<dbReference type="OMA" id="HHMVFNN"/>
<evidence type="ECO:0000313" key="10">
    <source>
        <dbReference type="EnsemblProtists" id="EKX54838"/>
    </source>
</evidence>
<feature type="transmembrane region" description="Helical" evidence="8">
    <location>
        <begin position="110"/>
        <end position="130"/>
    </location>
</feature>
<keyword evidence="6 8" id="KW-1133">Transmembrane helix</keyword>